<dbReference type="Pfam" id="PF02517">
    <property type="entry name" value="Rce1-like"/>
    <property type="match status" value="1"/>
</dbReference>
<feature type="transmembrane region" description="Helical" evidence="1">
    <location>
        <begin position="241"/>
        <end position="265"/>
    </location>
</feature>
<keyword evidence="3" id="KW-0482">Metalloprotease</keyword>
<dbReference type="RefSeq" id="WP_249243069.1">
    <property type="nucleotide sequence ID" value="NZ_CP096649.1"/>
</dbReference>
<organism evidence="3 4">
    <name type="scientific">Fenollaria massiliensis</name>
    <dbReference type="NCBI Taxonomy" id="938288"/>
    <lineage>
        <taxon>Bacteria</taxon>
        <taxon>Bacillati</taxon>
        <taxon>Bacillota</taxon>
        <taxon>Clostridia</taxon>
        <taxon>Eubacteriales</taxon>
        <taxon>Fenollaria</taxon>
    </lineage>
</organism>
<keyword evidence="3" id="KW-0645">Protease</keyword>
<dbReference type="Proteomes" id="UP000831151">
    <property type="component" value="Chromosome"/>
</dbReference>
<dbReference type="GO" id="GO:0008237">
    <property type="term" value="F:metallopeptidase activity"/>
    <property type="evidence" value="ECO:0007669"/>
    <property type="project" value="UniProtKB-KW"/>
</dbReference>
<evidence type="ECO:0000313" key="4">
    <source>
        <dbReference type="Proteomes" id="UP000831151"/>
    </source>
</evidence>
<keyword evidence="1" id="KW-1133">Transmembrane helix</keyword>
<reference evidence="3" key="1">
    <citation type="submission" date="2022-04" db="EMBL/GenBank/DDBJ databases">
        <title>Complete genome sequences of Ezakiella coagulans and Fenollaria massiliensis.</title>
        <authorList>
            <person name="France M.T."/>
            <person name="Clifford J."/>
            <person name="Narina S."/>
            <person name="Rutt L."/>
            <person name="Ravel J."/>
        </authorList>
    </citation>
    <scope>NUCLEOTIDE SEQUENCE</scope>
    <source>
        <strain evidence="3">C0061C2</strain>
    </source>
</reference>
<feature type="transmembrane region" description="Helical" evidence="1">
    <location>
        <begin position="18"/>
        <end position="35"/>
    </location>
</feature>
<dbReference type="AlphaFoldDB" id="A0A9E7DK68"/>
<keyword evidence="3" id="KW-0378">Hydrolase</keyword>
<dbReference type="KEGG" id="fms:M1R53_03365"/>
<feature type="transmembrane region" description="Helical" evidence="1">
    <location>
        <begin position="81"/>
        <end position="106"/>
    </location>
</feature>
<keyword evidence="1" id="KW-0812">Transmembrane</keyword>
<feature type="transmembrane region" description="Helical" evidence="1">
    <location>
        <begin position="161"/>
        <end position="188"/>
    </location>
</feature>
<feature type="domain" description="CAAX prenyl protease 2/Lysostaphin resistance protein A-like" evidence="2">
    <location>
        <begin position="126"/>
        <end position="212"/>
    </location>
</feature>
<feature type="transmembrane region" description="Helical" evidence="1">
    <location>
        <begin position="126"/>
        <end position="149"/>
    </location>
</feature>
<keyword evidence="4" id="KW-1185">Reference proteome</keyword>
<sequence length="323" mass="36233">MYKENKLNKTGIDINKASWLYTVLFIAYIFLGSMLQTVDLYLGLFAGEVLILLVPVLVYVKQKKVNFKRYFRLNKITGKEALTSVLLTLLVYPLVGISSALLIKFYSLFGEVRVPQINVKSGGLSSIYSVLIIGVLPAICEEFFVRGLLSAPAKKSKGRKFTYFYTALLFMLMHVNPFNIVAPFILGYVFSVLNEKTNSLYSSMLGHFTFNTCSVILSIFQKDLLDSASASDMNVLTLGEADLNISLLQGIFMVLIAIVIIFVLYRVLSKMKTKEVTEETDCTMDTEETKFSYLPLAFNILIWVIMAGLPLLMSLGMIKNLSL</sequence>
<name>A0A9E7DK68_9FIRM</name>
<evidence type="ECO:0000259" key="2">
    <source>
        <dbReference type="Pfam" id="PF02517"/>
    </source>
</evidence>
<evidence type="ECO:0000313" key="3">
    <source>
        <dbReference type="EMBL" id="UQK59697.1"/>
    </source>
</evidence>
<accession>A0A9E7DK68</accession>
<gene>
    <name evidence="3" type="ORF">M1R53_03365</name>
</gene>
<dbReference type="GO" id="GO:0080120">
    <property type="term" value="P:CAAX-box protein maturation"/>
    <property type="evidence" value="ECO:0007669"/>
    <property type="project" value="UniProtKB-ARBA"/>
</dbReference>
<evidence type="ECO:0000256" key="1">
    <source>
        <dbReference type="SAM" id="Phobius"/>
    </source>
</evidence>
<dbReference type="GO" id="GO:0004175">
    <property type="term" value="F:endopeptidase activity"/>
    <property type="evidence" value="ECO:0007669"/>
    <property type="project" value="UniProtKB-ARBA"/>
</dbReference>
<keyword evidence="1" id="KW-0472">Membrane</keyword>
<feature type="transmembrane region" description="Helical" evidence="1">
    <location>
        <begin position="41"/>
        <end position="60"/>
    </location>
</feature>
<protein>
    <submittedName>
        <fullName evidence="3">CPBP family intramembrane metalloprotease</fullName>
    </submittedName>
</protein>
<dbReference type="EMBL" id="CP096649">
    <property type="protein sequence ID" value="UQK59697.1"/>
    <property type="molecule type" value="Genomic_DNA"/>
</dbReference>
<feature type="transmembrane region" description="Helical" evidence="1">
    <location>
        <begin position="296"/>
        <end position="318"/>
    </location>
</feature>
<dbReference type="InterPro" id="IPR003675">
    <property type="entry name" value="Rce1/LyrA-like_dom"/>
</dbReference>
<proteinExistence type="predicted"/>